<keyword evidence="1" id="KW-1133">Transmembrane helix</keyword>
<dbReference type="RefSeq" id="WP_097141847.1">
    <property type="nucleotide sequence ID" value="NZ_OBQD01000014.1"/>
</dbReference>
<dbReference type="PANTHER" id="PTHR34219">
    <property type="entry name" value="IRON-REGULATED INNER MEMBRANE PROTEIN-RELATED"/>
    <property type="match status" value="1"/>
</dbReference>
<dbReference type="PANTHER" id="PTHR34219:SF1">
    <property type="entry name" value="PEPSY DOMAIN-CONTAINING PROTEIN"/>
    <property type="match status" value="1"/>
</dbReference>
<dbReference type="AlphaFoldDB" id="A0A285UTY7"/>
<name>A0A285UTY7_9HYPH</name>
<proteinExistence type="predicted"/>
<dbReference type="Proteomes" id="UP000219167">
    <property type="component" value="Unassembled WGS sequence"/>
</dbReference>
<sequence length="474" mass="51097">MTLTADTASPTRDKSLAKAFYTTAWRWHFYAGLYVAPFLIMLAVTGLIMLWSSVLVGRDGEKLYSVSPTTQTVAVSAQANAAVAAVPGSALVQYIVPRTEEQPAVFRVSKDGQSTMVAVDPYRGTVLGTWERRDALYDLANVIHGTLLIGTVGDRLIEIAAGFGIVLIVTGVYLWWPRDGRGLAGSLRPQLSGRGRQVWKSFHQTVGIYAAALLLVFLISGLSWSGIWGEKLTQAWSTFPAEKWDNVPISDVTHASMNHGGVKDVPWALEQTPMPASDPHAAHNGHAAMSENQPGDLDAVVAQARSLGFDGRFQLSFPNGETGVWTIARDTMSNDSADPLSDRTVHVDRYTGKVLADVKFADYSAAGKAMAIGIAFHEGDLGGGWNVALNTIFCLSVIFLSVSGIVMWWKRRPSGAGRLVAPVVPGKMSIWKGGAIVMVAVSLLFPLSGIVLVAVLALDMLLFRHVKPLKRVLS</sequence>
<feature type="transmembrane region" description="Helical" evidence="1">
    <location>
        <begin position="429"/>
        <end position="462"/>
    </location>
</feature>
<feature type="transmembrane region" description="Helical" evidence="1">
    <location>
        <begin position="156"/>
        <end position="176"/>
    </location>
</feature>
<evidence type="ECO:0000256" key="1">
    <source>
        <dbReference type="SAM" id="Phobius"/>
    </source>
</evidence>
<keyword evidence="1" id="KW-0472">Membrane</keyword>
<protein>
    <submittedName>
        <fullName evidence="2">Uncharacterized iron-regulated membrane protein</fullName>
    </submittedName>
</protein>
<keyword evidence="3" id="KW-1185">Reference proteome</keyword>
<feature type="transmembrane region" description="Helical" evidence="1">
    <location>
        <begin position="34"/>
        <end position="56"/>
    </location>
</feature>
<dbReference type="Pfam" id="PF03929">
    <property type="entry name" value="PepSY_TM"/>
    <property type="match status" value="1"/>
</dbReference>
<dbReference type="EMBL" id="OBQD01000014">
    <property type="protein sequence ID" value="SOC45292.1"/>
    <property type="molecule type" value="Genomic_DNA"/>
</dbReference>
<dbReference type="OrthoDB" id="9791166at2"/>
<evidence type="ECO:0000313" key="2">
    <source>
        <dbReference type="EMBL" id="SOC45292.1"/>
    </source>
</evidence>
<feature type="transmembrane region" description="Helical" evidence="1">
    <location>
        <begin position="387"/>
        <end position="409"/>
    </location>
</feature>
<feature type="transmembrane region" description="Helical" evidence="1">
    <location>
        <begin position="206"/>
        <end position="227"/>
    </location>
</feature>
<keyword evidence="1" id="KW-0812">Transmembrane</keyword>
<organism evidence="2 3">
    <name type="scientific">Rhizobium subbaraonis</name>
    <dbReference type="NCBI Taxonomy" id="908946"/>
    <lineage>
        <taxon>Bacteria</taxon>
        <taxon>Pseudomonadati</taxon>
        <taxon>Pseudomonadota</taxon>
        <taxon>Alphaproteobacteria</taxon>
        <taxon>Hyphomicrobiales</taxon>
        <taxon>Rhizobiaceae</taxon>
        <taxon>Rhizobium/Agrobacterium group</taxon>
        <taxon>Rhizobium</taxon>
    </lineage>
</organism>
<dbReference type="InterPro" id="IPR005625">
    <property type="entry name" value="PepSY-ass_TM"/>
</dbReference>
<gene>
    <name evidence="2" type="ORF">SAMN05892877_114130</name>
</gene>
<evidence type="ECO:0000313" key="3">
    <source>
        <dbReference type="Proteomes" id="UP000219167"/>
    </source>
</evidence>
<reference evidence="2 3" key="1">
    <citation type="submission" date="2017-08" db="EMBL/GenBank/DDBJ databases">
        <authorList>
            <person name="de Groot N.N."/>
        </authorList>
    </citation>
    <scope>NUCLEOTIDE SEQUENCE [LARGE SCALE GENOMIC DNA]</scope>
    <source>
        <strain evidence="2 3">JC85</strain>
    </source>
</reference>
<accession>A0A285UTY7</accession>